<dbReference type="PANTHER" id="PTHR44858">
    <property type="entry name" value="TETRATRICOPEPTIDE REPEAT PROTEIN 6"/>
    <property type="match status" value="1"/>
</dbReference>
<dbReference type="InterPro" id="IPR019734">
    <property type="entry name" value="TPR_rpt"/>
</dbReference>
<evidence type="ECO:0000256" key="2">
    <source>
        <dbReference type="ARBA" id="ARBA00022525"/>
    </source>
</evidence>
<dbReference type="OrthoDB" id="129043at2"/>
<feature type="domain" description="Laminin IV type B" evidence="8">
    <location>
        <begin position="179"/>
        <end position="264"/>
    </location>
</feature>
<sequence>MTSASIRLLISALVVFGLTGCVTTTVSSFDAKKDLNKAALTYVQIGYGYFEQGANQQAKEALTKALAIDDQLPGAHMGLARVYDRELEFKLADSHFQKALRYGESTEGHFQYGVYLYNRGDYKGAYKQLNKTLEDTVSTRRAQAFEYQGIVASRIDKMDVAISSYNRALALNPLLGNSFLGLANIYFERQELSTAYRYYNGFVELVRAQHGRHNATTLWLGIQLAKVAQDKNALSSMTLQLKNQFPQSVEYQTYLRWQAEQDAA</sequence>
<proteinExistence type="predicted"/>
<evidence type="ECO:0000256" key="5">
    <source>
        <dbReference type="ARBA" id="ARBA00022803"/>
    </source>
</evidence>
<comment type="subcellular location">
    <subcellularLocation>
        <location evidence="1">Secreted</location>
        <location evidence="1">Extracellular space</location>
        <location evidence="1">Extracellular matrix</location>
        <location evidence="1">Basement membrane</location>
    </subcellularLocation>
</comment>
<dbReference type="PROSITE" id="PS51116">
    <property type="entry name" value="LAMININ_IVB"/>
    <property type="match status" value="1"/>
</dbReference>
<dbReference type="KEGG" id="rfo:REIFOR_02049"/>
<dbReference type="Proteomes" id="UP000229757">
    <property type="component" value="Chromosome"/>
</dbReference>
<dbReference type="EMBL" id="CP011797">
    <property type="protein sequence ID" value="ATX77184.1"/>
    <property type="molecule type" value="Genomic_DNA"/>
</dbReference>
<keyword evidence="10" id="KW-1185">Reference proteome</keyword>
<dbReference type="AlphaFoldDB" id="A0A2K8KV97"/>
<evidence type="ECO:0000256" key="3">
    <source>
        <dbReference type="ARBA" id="ARBA00022530"/>
    </source>
</evidence>
<dbReference type="SUPFAM" id="SSF81901">
    <property type="entry name" value="HCP-like"/>
    <property type="match status" value="1"/>
</dbReference>
<dbReference type="SMART" id="SM00028">
    <property type="entry name" value="TPR"/>
    <property type="match status" value="4"/>
</dbReference>
<dbReference type="InterPro" id="IPR050498">
    <property type="entry name" value="Ycf3"/>
</dbReference>
<evidence type="ECO:0000256" key="7">
    <source>
        <dbReference type="PROSITE-ProRule" id="PRU00339"/>
    </source>
</evidence>
<evidence type="ECO:0000313" key="9">
    <source>
        <dbReference type="EMBL" id="ATX77184.1"/>
    </source>
</evidence>
<dbReference type="RefSeq" id="WP_100257462.1">
    <property type="nucleotide sequence ID" value="NZ_CP011797.1"/>
</dbReference>
<feature type="repeat" description="TPR" evidence="7">
    <location>
        <begin position="142"/>
        <end position="175"/>
    </location>
</feature>
<dbReference type="InterPro" id="IPR011990">
    <property type="entry name" value="TPR-like_helical_dom_sf"/>
</dbReference>
<keyword evidence="6" id="KW-0084">Basement membrane</keyword>
<keyword evidence="5 7" id="KW-0802">TPR repeat</keyword>
<evidence type="ECO:0000256" key="4">
    <source>
        <dbReference type="ARBA" id="ARBA00022737"/>
    </source>
</evidence>
<gene>
    <name evidence="9" type="primary">pilF</name>
    <name evidence="9" type="ORF">REIFOR_02049</name>
</gene>
<keyword evidence="4" id="KW-0677">Repeat</keyword>
<keyword evidence="2" id="KW-0964">Secreted</keyword>
<evidence type="ECO:0000256" key="6">
    <source>
        <dbReference type="ARBA" id="ARBA00022869"/>
    </source>
</evidence>
<dbReference type="PROSITE" id="PS50005">
    <property type="entry name" value="TPR"/>
    <property type="match status" value="2"/>
</dbReference>
<dbReference type="PANTHER" id="PTHR44858:SF1">
    <property type="entry name" value="UDP-N-ACETYLGLUCOSAMINE--PEPTIDE N-ACETYLGLUCOSAMINYLTRANSFERASE SPINDLY-RELATED"/>
    <property type="match status" value="1"/>
</dbReference>
<dbReference type="PROSITE" id="PS51257">
    <property type="entry name" value="PROKAR_LIPOPROTEIN"/>
    <property type="match status" value="1"/>
</dbReference>
<reference evidence="9 10" key="1">
    <citation type="journal article" date="2017" name="Environ. Microbiol.">
        <title>Genomic and physiological analyses of 'Reinekea forsetii' reveal a versatile opportunistic lifestyle during spring algae blooms.</title>
        <authorList>
            <person name="Avci B."/>
            <person name="Hahnke R.L."/>
            <person name="Chafee M."/>
            <person name="Fischer T."/>
            <person name="Gruber-Vodicka H."/>
            <person name="Tegetmeyer H.E."/>
            <person name="Harder J."/>
            <person name="Fuchs B.M."/>
            <person name="Amann R.I."/>
            <person name="Teeling H."/>
        </authorList>
    </citation>
    <scope>NUCLEOTIDE SEQUENCE [LARGE SCALE GENOMIC DNA]</scope>
    <source>
        <strain evidence="9 10">Hel1_31_D35</strain>
    </source>
</reference>
<organism evidence="9 10">
    <name type="scientific">Reinekea forsetii</name>
    <dbReference type="NCBI Taxonomy" id="1336806"/>
    <lineage>
        <taxon>Bacteria</taxon>
        <taxon>Pseudomonadati</taxon>
        <taxon>Pseudomonadota</taxon>
        <taxon>Gammaproteobacteria</taxon>
        <taxon>Oceanospirillales</taxon>
        <taxon>Saccharospirillaceae</taxon>
        <taxon>Reinekea</taxon>
    </lineage>
</organism>
<evidence type="ECO:0000259" key="8">
    <source>
        <dbReference type="PROSITE" id="PS51116"/>
    </source>
</evidence>
<evidence type="ECO:0000313" key="10">
    <source>
        <dbReference type="Proteomes" id="UP000229757"/>
    </source>
</evidence>
<protein>
    <submittedName>
        <fullName evidence="9">Type IV pilus biogenesis protein PilF</fullName>
    </submittedName>
</protein>
<name>A0A2K8KV97_9GAMM</name>
<dbReference type="Pfam" id="PF13181">
    <property type="entry name" value="TPR_8"/>
    <property type="match status" value="1"/>
</dbReference>
<dbReference type="InterPro" id="IPR013360">
    <property type="entry name" value="Pilus_4_PilW"/>
</dbReference>
<feature type="repeat" description="TPR" evidence="7">
    <location>
        <begin position="39"/>
        <end position="72"/>
    </location>
</feature>
<evidence type="ECO:0000256" key="1">
    <source>
        <dbReference type="ARBA" id="ARBA00004302"/>
    </source>
</evidence>
<dbReference type="InterPro" id="IPR013015">
    <property type="entry name" value="Laminin_IV_B"/>
</dbReference>
<dbReference type="Gene3D" id="1.25.40.10">
    <property type="entry name" value="Tetratricopeptide repeat domain"/>
    <property type="match status" value="1"/>
</dbReference>
<keyword evidence="3" id="KW-0272">Extracellular matrix</keyword>
<dbReference type="GO" id="GO:0005604">
    <property type="term" value="C:basement membrane"/>
    <property type="evidence" value="ECO:0007669"/>
    <property type="project" value="UniProtKB-SubCell"/>
</dbReference>
<accession>A0A2K8KV97</accession>
<dbReference type="NCBIfam" id="TIGR02521">
    <property type="entry name" value="type_IV_pilW"/>
    <property type="match status" value="1"/>
</dbReference>